<gene>
    <name evidence="1" type="ORF">chiPu_0001856</name>
</gene>
<dbReference type="Proteomes" id="UP000287033">
    <property type="component" value="Unassembled WGS sequence"/>
</dbReference>
<accession>A0A401RZE4</accession>
<keyword evidence="2" id="KW-1185">Reference proteome</keyword>
<name>A0A401RZE4_CHIPU</name>
<comment type="caution">
    <text evidence="1">The sequence shown here is derived from an EMBL/GenBank/DDBJ whole genome shotgun (WGS) entry which is preliminary data.</text>
</comment>
<dbReference type="EMBL" id="BEZZ01000030">
    <property type="protein sequence ID" value="GCC23460.1"/>
    <property type="molecule type" value="Genomic_DNA"/>
</dbReference>
<sequence>MELRKRRRRACVSWKHSVNPLPTLRRALCQSLVSIMEPFVQLPFIKVSRPLHILDKMYSVEKTVGKEIVTSMIVILT</sequence>
<proteinExistence type="predicted"/>
<dbReference type="AlphaFoldDB" id="A0A401RZE4"/>
<organism evidence="1 2">
    <name type="scientific">Chiloscyllium punctatum</name>
    <name type="common">Brownbanded bambooshark</name>
    <name type="synonym">Hemiscyllium punctatum</name>
    <dbReference type="NCBI Taxonomy" id="137246"/>
    <lineage>
        <taxon>Eukaryota</taxon>
        <taxon>Metazoa</taxon>
        <taxon>Chordata</taxon>
        <taxon>Craniata</taxon>
        <taxon>Vertebrata</taxon>
        <taxon>Chondrichthyes</taxon>
        <taxon>Elasmobranchii</taxon>
        <taxon>Galeomorphii</taxon>
        <taxon>Galeoidea</taxon>
        <taxon>Orectolobiformes</taxon>
        <taxon>Hemiscylliidae</taxon>
        <taxon>Chiloscyllium</taxon>
    </lineage>
</organism>
<evidence type="ECO:0000313" key="1">
    <source>
        <dbReference type="EMBL" id="GCC23460.1"/>
    </source>
</evidence>
<evidence type="ECO:0000313" key="2">
    <source>
        <dbReference type="Proteomes" id="UP000287033"/>
    </source>
</evidence>
<protein>
    <submittedName>
        <fullName evidence="1">Uncharacterized protein</fullName>
    </submittedName>
</protein>
<reference evidence="1 2" key="1">
    <citation type="journal article" date="2018" name="Nat. Ecol. Evol.">
        <title>Shark genomes provide insights into elasmobranch evolution and the origin of vertebrates.</title>
        <authorList>
            <person name="Hara Y"/>
            <person name="Yamaguchi K"/>
            <person name="Onimaru K"/>
            <person name="Kadota M"/>
            <person name="Koyanagi M"/>
            <person name="Keeley SD"/>
            <person name="Tatsumi K"/>
            <person name="Tanaka K"/>
            <person name="Motone F"/>
            <person name="Kageyama Y"/>
            <person name="Nozu R"/>
            <person name="Adachi N"/>
            <person name="Nishimura O"/>
            <person name="Nakagawa R"/>
            <person name="Tanegashima C"/>
            <person name="Kiyatake I"/>
            <person name="Matsumoto R"/>
            <person name="Murakumo K"/>
            <person name="Nishida K"/>
            <person name="Terakita A"/>
            <person name="Kuratani S"/>
            <person name="Sato K"/>
            <person name="Hyodo S Kuraku.S."/>
        </authorList>
    </citation>
    <scope>NUCLEOTIDE SEQUENCE [LARGE SCALE GENOMIC DNA]</scope>
</reference>